<dbReference type="GO" id="GO:0002229">
    <property type="term" value="P:defense response to oomycetes"/>
    <property type="evidence" value="ECO:0007669"/>
    <property type="project" value="UniProtKB-ARBA"/>
</dbReference>
<proteinExistence type="inferred from homology"/>
<evidence type="ECO:0000259" key="24">
    <source>
        <dbReference type="PROSITE" id="PS50011"/>
    </source>
</evidence>
<keyword evidence="15 23" id="KW-1133">Transmembrane helix</keyword>
<keyword evidence="8 23" id="KW-0812">Transmembrane</keyword>
<comment type="subunit">
    <text evidence="21">Interacts with ABCG40.</text>
</comment>
<feature type="binding site" evidence="22">
    <location>
        <position position="394"/>
    </location>
    <ligand>
        <name>ATP</name>
        <dbReference type="ChEBI" id="CHEBI:30616"/>
    </ligand>
</feature>
<keyword evidence="26" id="KW-1185">Reference proteome</keyword>
<dbReference type="InterPro" id="IPR011009">
    <property type="entry name" value="Kinase-like_dom_sf"/>
</dbReference>
<dbReference type="PANTHER" id="PTHR27007">
    <property type="match status" value="1"/>
</dbReference>
<evidence type="ECO:0000256" key="9">
    <source>
        <dbReference type="ARBA" id="ARBA00022729"/>
    </source>
</evidence>
<dbReference type="EC" id="2.7.11.1" evidence="4"/>
<dbReference type="GO" id="GO:0005524">
    <property type="term" value="F:ATP binding"/>
    <property type="evidence" value="ECO:0007669"/>
    <property type="project" value="UniProtKB-UniRule"/>
</dbReference>
<comment type="function">
    <text evidence="20">Promotes hydrogen peroxide H(2)O(2) production and cell death.</text>
</comment>
<keyword evidence="17" id="KW-0675">Receptor</keyword>
<dbReference type="GO" id="GO:0009626">
    <property type="term" value="P:plant-type hypersensitive response"/>
    <property type="evidence" value="ECO:0007669"/>
    <property type="project" value="UniProtKB-ARBA"/>
</dbReference>
<gene>
    <name evidence="25" type="ORF">FPE_LOCUS16260</name>
</gene>
<evidence type="ECO:0000256" key="11">
    <source>
        <dbReference type="ARBA" id="ARBA00022741"/>
    </source>
</evidence>
<keyword evidence="6" id="KW-0723">Serine/threonine-protein kinase</keyword>
<name>A0AAD1ZIB9_9LAMI</name>
<evidence type="ECO:0000256" key="4">
    <source>
        <dbReference type="ARBA" id="ARBA00012513"/>
    </source>
</evidence>
<dbReference type="InterPro" id="IPR017441">
    <property type="entry name" value="Protein_kinase_ATP_BS"/>
</dbReference>
<dbReference type="PROSITE" id="PS00307">
    <property type="entry name" value="LECTIN_LEGUME_BETA"/>
    <property type="match status" value="1"/>
</dbReference>
<keyword evidence="11 22" id="KW-0547">Nucleotide-binding</keyword>
<evidence type="ECO:0000256" key="15">
    <source>
        <dbReference type="ARBA" id="ARBA00022989"/>
    </source>
</evidence>
<dbReference type="CDD" id="cd06899">
    <property type="entry name" value="lectin_legume_LecRK_Arcelin_ConA"/>
    <property type="match status" value="1"/>
</dbReference>
<dbReference type="Gene3D" id="2.60.120.200">
    <property type="match status" value="1"/>
</dbReference>
<evidence type="ECO:0000256" key="8">
    <source>
        <dbReference type="ARBA" id="ARBA00022692"/>
    </source>
</evidence>
<keyword evidence="13" id="KW-0611">Plant defense</keyword>
<dbReference type="CDD" id="cd14066">
    <property type="entry name" value="STKc_IRAK"/>
    <property type="match status" value="1"/>
</dbReference>
<dbReference type="AlphaFoldDB" id="A0AAD1ZIB9"/>
<evidence type="ECO:0000256" key="19">
    <source>
        <dbReference type="ARBA" id="ARBA00058054"/>
    </source>
</evidence>
<evidence type="ECO:0000256" key="7">
    <source>
        <dbReference type="ARBA" id="ARBA00022679"/>
    </source>
</evidence>
<evidence type="ECO:0000256" key="23">
    <source>
        <dbReference type="SAM" id="Phobius"/>
    </source>
</evidence>
<dbReference type="InterPro" id="IPR000719">
    <property type="entry name" value="Prot_kinase_dom"/>
</dbReference>
<dbReference type="InterPro" id="IPR001220">
    <property type="entry name" value="Legume_lectin_dom"/>
</dbReference>
<comment type="function">
    <text evidence="19">Involved in resistance response to the pathogenic oomycetes Phytophthora infestans and Phytophthora capsici.</text>
</comment>
<dbReference type="SUPFAM" id="SSF56112">
    <property type="entry name" value="Protein kinase-like (PK-like)"/>
    <property type="match status" value="1"/>
</dbReference>
<dbReference type="InterPro" id="IPR019825">
    <property type="entry name" value="Lectin_legB_Mn/Ca_BS"/>
</dbReference>
<dbReference type="GO" id="GO:0030246">
    <property type="term" value="F:carbohydrate binding"/>
    <property type="evidence" value="ECO:0007669"/>
    <property type="project" value="UniProtKB-KW"/>
</dbReference>
<dbReference type="SMART" id="SM00220">
    <property type="entry name" value="S_TKc"/>
    <property type="match status" value="1"/>
</dbReference>
<evidence type="ECO:0000256" key="20">
    <source>
        <dbReference type="ARBA" id="ARBA00058818"/>
    </source>
</evidence>
<evidence type="ECO:0000256" key="18">
    <source>
        <dbReference type="ARBA" id="ARBA00023180"/>
    </source>
</evidence>
<evidence type="ECO:0000256" key="14">
    <source>
        <dbReference type="ARBA" id="ARBA00022840"/>
    </source>
</evidence>
<evidence type="ECO:0000256" key="2">
    <source>
        <dbReference type="ARBA" id="ARBA00008536"/>
    </source>
</evidence>
<dbReference type="GO" id="GO:0005886">
    <property type="term" value="C:plasma membrane"/>
    <property type="evidence" value="ECO:0007669"/>
    <property type="project" value="UniProtKB-SubCell"/>
</dbReference>
<dbReference type="InterPro" id="IPR008271">
    <property type="entry name" value="Ser/Thr_kinase_AS"/>
</dbReference>
<comment type="similarity">
    <text evidence="3">In the C-terminal section; belongs to the protein kinase superfamily. Ser/Thr protein kinase family.</text>
</comment>
<evidence type="ECO:0000256" key="13">
    <source>
        <dbReference type="ARBA" id="ARBA00022821"/>
    </source>
</evidence>
<evidence type="ECO:0000256" key="21">
    <source>
        <dbReference type="ARBA" id="ARBA00063357"/>
    </source>
</evidence>
<dbReference type="GO" id="GO:0004674">
    <property type="term" value="F:protein serine/threonine kinase activity"/>
    <property type="evidence" value="ECO:0007669"/>
    <property type="project" value="UniProtKB-KW"/>
</dbReference>
<dbReference type="FunFam" id="1.10.510.10:FF:000240">
    <property type="entry name" value="Lectin-domain containing receptor kinase A4.3"/>
    <property type="match status" value="1"/>
</dbReference>
<accession>A0AAD1ZIB9</accession>
<protein>
    <recommendedName>
        <fullName evidence="4">non-specific serine/threonine protein kinase</fullName>
        <ecNumber evidence="4">2.7.11.1</ecNumber>
    </recommendedName>
</protein>
<evidence type="ECO:0000256" key="1">
    <source>
        <dbReference type="ARBA" id="ARBA00004251"/>
    </source>
</evidence>
<comment type="similarity">
    <text evidence="2">In the N-terminal section; belongs to the leguminous lectin family.</text>
</comment>
<organism evidence="25 26">
    <name type="scientific">Fraxinus pennsylvanica</name>
    <dbReference type="NCBI Taxonomy" id="56036"/>
    <lineage>
        <taxon>Eukaryota</taxon>
        <taxon>Viridiplantae</taxon>
        <taxon>Streptophyta</taxon>
        <taxon>Embryophyta</taxon>
        <taxon>Tracheophyta</taxon>
        <taxon>Spermatophyta</taxon>
        <taxon>Magnoliopsida</taxon>
        <taxon>eudicotyledons</taxon>
        <taxon>Gunneridae</taxon>
        <taxon>Pentapetalae</taxon>
        <taxon>asterids</taxon>
        <taxon>lamiids</taxon>
        <taxon>Lamiales</taxon>
        <taxon>Oleaceae</taxon>
        <taxon>Oleeae</taxon>
        <taxon>Fraxinus</taxon>
    </lineage>
</organism>
<keyword evidence="9" id="KW-0732">Signal</keyword>
<dbReference type="FunFam" id="3.30.200.20:FF:000168">
    <property type="entry name" value="L-type lectin-domain containing receptor kinase IX.1"/>
    <property type="match status" value="1"/>
</dbReference>
<dbReference type="InterPro" id="IPR013320">
    <property type="entry name" value="ConA-like_dom_sf"/>
</dbReference>
<evidence type="ECO:0000256" key="22">
    <source>
        <dbReference type="PROSITE-ProRule" id="PRU10141"/>
    </source>
</evidence>
<keyword evidence="18" id="KW-0325">Glycoprotein</keyword>
<dbReference type="Proteomes" id="UP000834106">
    <property type="component" value="Chromosome 10"/>
</dbReference>
<evidence type="ECO:0000256" key="6">
    <source>
        <dbReference type="ARBA" id="ARBA00022527"/>
    </source>
</evidence>
<evidence type="ECO:0000256" key="3">
    <source>
        <dbReference type="ARBA" id="ARBA00010217"/>
    </source>
</evidence>
<dbReference type="InterPro" id="IPR050528">
    <property type="entry name" value="L-type_Lectin-RKs"/>
</dbReference>
<evidence type="ECO:0000313" key="25">
    <source>
        <dbReference type="EMBL" id="CAI9770030.1"/>
    </source>
</evidence>
<dbReference type="Gene3D" id="1.10.510.10">
    <property type="entry name" value="Transferase(Phosphotransferase) domain 1"/>
    <property type="match status" value="1"/>
</dbReference>
<dbReference type="PROSITE" id="PS00108">
    <property type="entry name" value="PROTEIN_KINASE_ST"/>
    <property type="match status" value="1"/>
</dbReference>
<dbReference type="Pfam" id="PF00069">
    <property type="entry name" value="Pkinase"/>
    <property type="match status" value="1"/>
</dbReference>
<dbReference type="Pfam" id="PF00139">
    <property type="entry name" value="Lectin_legB"/>
    <property type="match status" value="1"/>
</dbReference>
<evidence type="ECO:0000256" key="12">
    <source>
        <dbReference type="ARBA" id="ARBA00022777"/>
    </source>
</evidence>
<keyword evidence="7" id="KW-0808">Transferase</keyword>
<dbReference type="FunFam" id="2.60.120.200:FF:000103">
    <property type="entry name" value="L-type lectin-domain containing receptor kinase IX.1"/>
    <property type="match status" value="1"/>
</dbReference>
<evidence type="ECO:0000256" key="17">
    <source>
        <dbReference type="ARBA" id="ARBA00023170"/>
    </source>
</evidence>
<keyword evidence="5" id="KW-1003">Cell membrane</keyword>
<feature type="domain" description="Protein kinase" evidence="24">
    <location>
        <begin position="365"/>
        <end position="643"/>
    </location>
</feature>
<feature type="transmembrane region" description="Helical" evidence="23">
    <location>
        <begin position="6"/>
        <end position="28"/>
    </location>
</feature>
<evidence type="ECO:0000256" key="10">
    <source>
        <dbReference type="ARBA" id="ARBA00022734"/>
    </source>
</evidence>
<dbReference type="PROSITE" id="PS00107">
    <property type="entry name" value="PROTEIN_KINASE_ATP"/>
    <property type="match status" value="1"/>
</dbReference>
<evidence type="ECO:0000256" key="16">
    <source>
        <dbReference type="ARBA" id="ARBA00023136"/>
    </source>
</evidence>
<dbReference type="EMBL" id="OU503045">
    <property type="protein sequence ID" value="CAI9770030.1"/>
    <property type="molecule type" value="Genomic_DNA"/>
</dbReference>
<dbReference type="SUPFAM" id="SSF49899">
    <property type="entry name" value="Concanavalin A-like lectins/glucanases"/>
    <property type="match status" value="1"/>
</dbReference>
<feature type="transmembrane region" description="Helical" evidence="23">
    <location>
        <begin position="299"/>
        <end position="322"/>
    </location>
</feature>
<evidence type="ECO:0000256" key="5">
    <source>
        <dbReference type="ARBA" id="ARBA00022475"/>
    </source>
</evidence>
<comment type="subcellular location">
    <subcellularLocation>
        <location evidence="1">Cell membrane</location>
        <topology evidence="1">Single-pass type I membrane protein</topology>
    </subcellularLocation>
</comment>
<evidence type="ECO:0000313" key="26">
    <source>
        <dbReference type="Proteomes" id="UP000834106"/>
    </source>
</evidence>
<keyword evidence="14 22" id="KW-0067">ATP-binding</keyword>
<reference evidence="25" key="1">
    <citation type="submission" date="2023-05" db="EMBL/GenBank/DDBJ databases">
        <authorList>
            <person name="Huff M."/>
        </authorList>
    </citation>
    <scope>NUCLEOTIDE SEQUENCE</scope>
</reference>
<sequence>MAVCKYSWSVCVSVLLFLMIPFASPLYFKLSTIGPNDANRHIKTTGDAYISPQGIQVTTDESNRAYGGKTGRATYIEPLHLWDKATGKIADFYTHFRFVIDSSNSNCHADGLAFFLAPVDSTIPGNSSGSGLGLAYFDATVNISGDPFVAVEFDTYTNDWDPYGPHVGIDINSLISATNLTWRNNITEGKQNDAWIGYDSTTKNLSVIFTGYMSNQKRKSQLDYKVDLRDYLPELVSFGFSAATGDCFEKNNVKSWEFNSSLEIVSNSSGPADPPTATNINPNPSLAVNNGGKKTGMGLVIGFIVGLFVLILGLVLIGYSLWRKRNREGEKDEVSFNTIMDTEFETGCGPKKFSYGELVRATDNFADKKKLGEGGFGGVYQGFLRDLNSYIAVKRVSKDSKQGHREYASEVKIISKLRHKNLVQLVGWCHEKRELLLVYEFMPNGSLDFHLFKEKSLLTWETRYKIARGLASALLYLQEGCEQCVIHRDIKSSNIMLDSNFNAKLGDFGLARLVDHEKGSQSTVLAGTMGYMAPECLTTGKASKETDVYSFGIVALEIACGRRSIDAKARANRVRMVEWVWDLYGTGKLLEAADPKLCADYDEQEIKCLMVVGLWCAHPDNNLRPSIKEAIHVLNFEAQLPLLASKLPMPTYSAPPFDMLKLLVSQSSGVNSLLASNNSISDASPSMSHCTKDKNLS</sequence>
<dbReference type="PROSITE" id="PS50011">
    <property type="entry name" value="PROTEIN_KINASE_DOM"/>
    <property type="match status" value="1"/>
</dbReference>
<keyword evidence="10" id="KW-0430">Lectin</keyword>
<keyword evidence="16 23" id="KW-0472">Membrane</keyword>
<keyword evidence="12" id="KW-0418">Kinase</keyword>
<dbReference type="Gene3D" id="3.30.200.20">
    <property type="entry name" value="Phosphorylase Kinase, domain 1"/>
    <property type="match status" value="1"/>
</dbReference>